<dbReference type="EMBL" id="JABBWK010000049">
    <property type="protein sequence ID" value="KAG1897150.1"/>
    <property type="molecule type" value="Genomic_DNA"/>
</dbReference>
<gene>
    <name evidence="1" type="ORF">F5891DRAFT_925508</name>
</gene>
<proteinExistence type="predicted"/>
<dbReference type="AlphaFoldDB" id="A0AAD4HGV1"/>
<organism evidence="1 2">
    <name type="scientific">Suillus fuscotomentosus</name>
    <dbReference type="NCBI Taxonomy" id="1912939"/>
    <lineage>
        <taxon>Eukaryota</taxon>
        <taxon>Fungi</taxon>
        <taxon>Dikarya</taxon>
        <taxon>Basidiomycota</taxon>
        <taxon>Agaricomycotina</taxon>
        <taxon>Agaricomycetes</taxon>
        <taxon>Agaricomycetidae</taxon>
        <taxon>Boletales</taxon>
        <taxon>Suillineae</taxon>
        <taxon>Suillaceae</taxon>
        <taxon>Suillus</taxon>
    </lineage>
</organism>
<dbReference type="Proteomes" id="UP001195769">
    <property type="component" value="Unassembled WGS sequence"/>
</dbReference>
<keyword evidence="2" id="KW-1185">Reference proteome</keyword>
<feature type="non-terminal residue" evidence="1">
    <location>
        <position position="70"/>
    </location>
</feature>
<reference evidence="1" key="1">
    <citation type="journal article" date="2020" name="New Phytol.">
        <title>Comparative genomics reveals dynamic genome evolution in host specialist ectomycorrhizal fungi.</title>
        <authorList>
            <person name="Lofgren L.A."/>
            <person name="Nguyen N.H."/>
            <person name="Vilgalys R."/>
            <person name="Ruytinx J."/>
            <person name="Liao H.L."/>
            <person name="Branco S."/>
            <person name="Kuo A."/>
            <person name="LaButti K."/>
            <person name="Lipzen A."/>
            <person name="Andreopoulos W."/>
            <person name="Pangilinan J."/>
            <person name="Riley R."/>
            <person name="Hundley H."/>
            <person name="Na H."/>
            <person name="Barry K."/>
            <person name="Grigoriev I.V."/>
            <person name="Stajich J.E."/>
            <person name="Kennedy P.G."/>
        </authorList>
    </citation>
    <scope>NUCLEOTIDE SEQUENCE</scope>
    <source>
        <strain evidence="1">FC203</strain>
    </source>
</reference>
<accession>A0AAD4HGV1</accession>
<evidence type="ECO:0000313" key="1">
    <source>
        <dbReference type="EMBL" id="KAG1897150.1"/>
    </source>
</evidence>
<name>A0AAD4HGV1_9AGAM</name>
<evidence type="ECO:0000313" key="2">
    <source>
        <dbReference type="Proteomes" id="UP001195769"/>
    </source>
</evidence>
<protein>
    <submittedName>
        <fullName evidence="1">Uncharacterized protein</fullName>
    </submittedName>
</protein>
<dbReference type="RefSeq" id="XP_041222726.1">
    <property type="nucleotide sequence ID" value="XM_041373862.1"/>
</dbReference>
<comment type="caution">
    <text evidence="1">The sequence shown here is derived from an EMBL/GenBank/DDBJ whole genome shotgun (WGS) entry which is preliminary data.</text>
</comment>
<sequence length="70" mass="8173">MTEEMKIETRLAGTFFFSHKHTKCSTTKYFFVTLAYQLMGNFPSIQKDMNRAIHNNPQVLDSSKSLHDQM</sequence>
<dbReference type="GeneID" id="64668160"/>